<dbReference type="Proteomes" id="UP000525432">
    <property type="component" value="Unassembled WGS sequence"/>
</dbReference>
<accession>A0A841V8N2</accession>
<feature type="compositionally biased region" description="Pro residues" evidence="1">
    <location>
        <begin position="246"/>
        <end position="255"/>
    </location>
</feature>
<feature type="region of interest" description="Disordered" evidence="1">
    <location>
        <begin position="234"/>
        <end position="261"/>
    </location>
</feature>
<protein>
    <recommendedName>
        <fullName evidence="5">PEP-CTERM sorting domain-containing protein</fullName>
    </recommendedName>
</protein>
<evidence type="ECO:0000313" key="3">
    <source>
        <dbReference type="EMBL" id="MBC1197489.1"/>
    </source>
</evidence>
<proteinExistence type="predicted"/>
<dbReference type="RefSeq" id="WP_185241003.1">
    <property type="nucleotide sequence ID" value="NZ_JACEGC010000142.1"/>
</dbReference>
<reference evidence="3 4" key="1">
    <citation type="submission" date="2020-07" db="EMBL/GenBank/DDBJ databases">
        <title>Genomes of two Microcystis aeruginosa (Cyanobacteria) strains from Florida (USA) with disparate toxicogenic potential.</title>
        <authorList>
            <person name="Lefler F.W."/>
            <person name="Barbosa M."/>
            <person name="Berthold D.E."/>
            <person name="Laughinghouse H.D. IV."/>
        </authorList>
    </citation>
    <scope>NUCLEOTIDE SEQUENCE [LARGE SCALE GENOMIC DNA]</scope>
    <source>
        <strain evidence="3 4">BLCCF158</strain>
    </source>
</reference>
<dbReference type="EMBL" id="JACEGC010000142">
    <property type="protein sequence ID" value="MBC1197489.1"/>
    <property type="molecule type" value="Genomic_DNA"/>
</dbReference>
<organism evidence="3 4">
    <name type="scientific">Microcystis aeruginosa BLCC-F158</name>
    <dbReference type="NCBI Taxonomy" id="2755316"/>
    <lineage>
        <taxon>Bacteria</taxon>
        <taxon>Bacillati</taxon>
        <taxon>Cyanobacteriota</taxon>
        <taxon>Cyanophyceae</taxon>
        <taxon>Oscillatoriophycideae</taxon>
        <taxon>Chroococcales</taxon>
        <taxon>Microcystaceae</taxon>
        <taxon>Microcystis</taxon>
    </lineage>
</organism>
<sequence>MSLKLFNTTLLATATGAVIASTAAALLPAPAQAACTINIGDDPISPCGFLLKASSVIETPYIFGPTSPGYVDTFFITFSNTPMKTTPFALGGPSSATSFWPQPGGTVPPFPPNSTTIRDQLFTFDLGDAHFQSYYYPNSNLTGTPVTPTFDGTFRFRIIDRGVSDTALGTFDIVVEEGSFSNPNINGNSIGVQLNPSITKPTVGKITISDNGNGTYNVVSNAFIYPQQVINGTPEDVANTGATSEPPTPPAPPTQTPEGSSVWGLLALGSLGVVLAGKRRLN</sequence>
<gene>
    <name evidence="3" type="ORF">H0901_20115</name>
</gene>
<evidence type="ECO:0000256" key="1">
    <source>
        <dbReference type="SAM" id="MobiDB-lite"/>
    </source>
</evidence>
<evidence type="ECO:0008006" key="5">
    <source>
        <dbReference type="Google" id="ProtNLM"/>
    </source>
</evidence>
<evidence type="ECO:0000313" key="4">
    <source>
        <dbReference type="Proteomes" id="UP000525432"/>
    </source>
</evidence>
<keyword evidence="2" id="KW-0732">Signal</keyword>
<feature type="signal peptide" evidence="2">
    <location>
        <begin position="1"/>
        <end position="33"/>
    </location>
</feature>
<name>A0A841V8N2_MICAE</name>
<dbReference type="AlphaFoldDB" id="A0A841V8N2"/>
<evidence type="ECO:0000256" key="2">
    <source>
        <dbReference type="SAM" id="SignalP"/>
    </source>
</evidence>
<comment type="caution">
    <text evidence="3">The sequence shown here is derived from an EMBL/GenBank/DDBJ whole genome shotgun (WGS) entry which is preliminary data.</text>
</comment>
<feature type="chain" id="PRO_5033063684" description="PEP-CTERM sorting domain-containing protein" evidence="2">
    <location>
        <begin position="34"/>
        <end position="282"/>
    </location>
</feature>